<dbReference type="AlphaFoldDB" id="A0A0W1RBD2"/>
<sequence>MSKQNKFSRRKVVSAIGAIGAVGVGAGFANTAAAHGVEPTFTAHDPDVLVNDDGSVRKVNVGVSHGAISWKGLDSPAKEAMVFFCAVKDGKQVTLDSKVLSATGLRGTNSFSFDPVDLTEKPFDDAHFESDEDGKLTETDVKLKLRARVDTQAGNKVTGDTYDTMTVGVQNIEGQTKATGKANASVGSYHQKYAGMYQNKEGISQPIEGGMLNLYVTYGKQTVTYVAEYDEPEGYEYSMADADFGTNNNLTLGIDGDDDGCADFQLTWFPGSADTNEDGFAYKATTDEPKWDAWGALPDGFSASKEGNLVTFEVPRKALGEDDSYKVGAQASAGGEAPSVVVSGEEGKLWSSEKNWTSSQYFIESKVRAGYSNLYVSDNDEICVGVVHDDSDDDDHDDDTNTTTFDVVAPNGFDGDHAPDGYSNTHVELFFDFDNDGDWDTQVRRGVGNGVVDTGAGVFYQNNGGSWMSNFDGISVEETDDGFVVTVDDDLLGDSYGVGAYGTRVTAVSKKSEMLGTVTKSGSGRPWNSGNLIETSQ</sequence>
<evidence type="ECO:0000313" key="2">
    <source>
        <dbReference type="EMBL" id="KTG10415.1"/>
    </source>
</evidence>
<feature type="region of interest" description="Disordered" evidence="1">
    <location>
        <begin position="517"/>
        <end position="537"/>
    </location>
</feature>
<dbReference type="PROSITE" id="PS51318">
    <property type="entry name" value="TAT"/>
    <property type="match status" value="1"/>
</dbReference>
<evidence type="ECO:0000313" key="3">
    <source>
        <dbReference type="Proteomes" id="UP000054387"/>
    </source>
</evidence>
<dbReference type="RefSeq" id="WP_058581768.1">
    <property type="nucleotide sequence ID" value="NZ_LOPU01000018.1"/>
</dbReference>
<comment type="caution">
    <text evidence="2">The sequence shown here is derived from an EMBL/GenBank/DDBJ whole genome shotgun (WGS) entry which is preliminary data.</text>
</comment>
<dbReference type="InterPro" id="IPR006311">
    <property type="entry name" value="TAT_signal"/>
</dbReference>
<proteinExistence type="predicted"/>
<organism evidence="2 3">
    <name type="scientific">Haloprofundus marisrubri</name>
    <dbReference type="NCBI Taxonomy" id="1514971"/>
    <lineage>
        <taxon>Archaea</taxon>
        <taxon>Methanobacteriati</taxon>
        <taxon>Methanobacteriota</taxon>
        <taxon>Stenosarchaea group</taxon>
        <taxon>Halobacteria</taxon>
        <taxon>Halobacteriales</taxon>
        <taxon>Haloferacaceae</taxon>
        <taxon>Haloprofundus</taxon>
    </lineage>
</organism>
<gene>
    <name evidence="2" type="ORF">AUR64_12690</name>
</gene>
<keyword evidence="3" id="KW-1185">Reference proteome</keyword>
<dbReference type="Proteomes" id="UP000054387">
    <property type="component" value="Unassembled WGS sequence"/>
</dbReference>
<reference evidence="2 3" key="1">
    <citation type="submission" date="2015-12" db="EMBL/GenBank/DDBJ databases">
        <title>Haloprofundus marisrubri gen. nov., sp. nov., an extremely halophilic archaeon isolated from the Discovery deep brine-seawater interface in the Red Sea.</title>
        <authorList>
            <person name="Zhang G."/>
            <person name="Stingl U."/>
            <person name="Rashid M."/>
        </authorList>
    </citation>
    <scope>NUCLEOTIDE SEQUENCE [LARGE SCALE GENOMIC DNA]</scope>
    <source>
        <strain evidence="2 3">SB9</strain>
    </source>
</reference>
<name>A0A0W1RBD2_9EURY</name>
<dbReference type="STRING" id="1514971.AUR64_12690"/>
<dbReference type="EMBL" id="LOPU01000018">
    <property type="protein sequence ID" value="KTG10415.1"/>
    <property type="molecule type" value="Genomic_DNA"/>
</dbReference>
<feature type="compositionally biased region" description="Polar residues" evidence="1">
    <location>
        <begin position="518"/>
        <end position="537"/>
    </location>
</feature>
<evidence type="ECO:0000256" key="1">
    <source>
        <dbReference type="SAM" id="MobiDB-lite"/>
    </source>
</evidence>
<dbReference type="OrthoDB" id="177367at2157"/>
<accession>A0A0W1RBD2</accession>
<protein>
    <submittedName>
        <fullName evidence="2">Uncharacterized protein</fullName>
    </submittedName>
</protein>